<evidence type="ECO:0000256" key="5">
    <source>
        <dbReference type="SAM" id="Phobius"/>
    </source>
</evidence>
<dbReference type="InterPro" id="IPR051085">
    <property type="entry name" value="MB_O-acyltransferase"/>
</dbReference>
<reference evidence="6 7" key="1">
    <citation type="submission" date="2019-07" db="EMBL/GenBank/DDBJ databases">
        <title>Ln-dependent methylotrophs.</title>
        <authorList>
            <person name="Tani A."/>
        </authorList>
    </citation>
    <scope>NUCLEOTIDE SEQUENCE [LARGE SCALE GENOMIC DNA]</scope>
    <source>
        <strain evidence="6 7">SM89A</strain>
    </source>
</reference>
<proteinExistence type="predicted"/>
<evidence type="ECO:0000256" key="2">
    <source>
        <dbReference type="ARBA" id="ARBA00022692"/>
    </source>
</evidence>
<evidence type="ECO:0000256" key="1">
    <source>
        <dbReference type="ARBA" id="ARBA00004141"/>
    </source>
</evidence>
<sequence>MSSLFFSTTAIYAVIYCTAAIFICRALPKGEFRGYSFAVLNMGFTYILFFASDEKGAIAFGLSVLALAAIWVVIEKARCLEQSYWQLAFFAPLLWLCLSKSLGIFTIVGLSYLSFRVAHLVWEVQLKRVCSVPFDQYLCHLFFVPTYLLGPISPFSYFHASFNRLPEYAPPPVSEAGLRILKGLVKFVVIAGVFQQMSADNYLSDYRAHQPLELVLAAFGFYVFLYANFSGANDVSIGMSALMGILVKENFDRPYLATSCTEFWKRWHVSLSEWMRDIVFSPLVGFLVRHFRRLPPIHAVAVSFMVVFLLIGWWHGNGWQFWSIGFLFGAALVVEHYADAVVRHYRLDKGPWSTAPGFRYLKVVMTNTYVALVVSLMSINWEEKGIGLGDLFGRVTAFVVK</sequence>
<organism evidence="6 7">
    <name type="scientific">Methylosinus sporium</name>
    <dbReference type="NCBI Taxonomy" id="428"/>
    <lineage>
        <taxon>Bacteria</taxon>
        <taxon>Pseudomonadati</taxon>
        <taxon>Pseudomonadota</taxon>
        <taxon>Alphaproteobacteria</taxon>
        <taxon>Hyphomicrobiales</taxon>
        <taxon>Methylocystaceae</taxon>
        <taxon>Methylosinus</taxon>
    </lineage>
</organism>
<evidence type="ECO:0000313" key="6">
    <source>
        <dbReference type="EMBL" id="TRL23897.1"/>
    </source>
</evidence>
<dbReference type="EMBL" id="VJMF01000113">
    <property type="protein sequence ID" value="TRL23897.1"/>
    <property type="molecule type" value="Genomic_DNA"/>
</dbReference>
<feature type="transmembrane region" description="Helical" evidence="5">
    <location>
        <begin position="57"/>
        <end position="75"/>
    </location>
</feature>
<keyword evidence="3 5" id="KW-1133">Transmembrane helix</keyword>
<dbReference type="GO" id="GO:0016746">
    <property type="term" value="F:acyltransferase activity"/>
    <property type="evidence" value="ECO:0007669"/>
    <property type="project" value="TreeGrafter"/>
</dbReference>
<name>A0A549SCY1_METSR</name>
<feature type="transmembrane region" description="Helical" evidence="5">
    <location>
        <begin position="134"/>
        <end position="155"/>
    </location>
</feature>
<evidence type="ECO:0000256" key="4">
    <source>
        <dbReference type="ARBA" id="ARBA00023136"/>
    </source>
</evidence>
<feature type="transmembrane region" description="Helical" evidence="5">
    <location>
        <begin position="297"/>
        <end position="315"/>
    </location>
</feature>
<accession>A0A549SCY1</accession>
<dbReference type="Proteomes" id="UP000316781">
    <property type="component" value="Unassembled WGS sequence"/>
</dbReference>
<evidence type="ECO:0008006" key="8">
    <source>
        <dbReference type="Google" id="ProtNLM"/>
    </source>
</evidence>
<feature type="transmembrane region" description="Helical" evidence="5">
    <location>
        <begin position="321"/>
        <end position="342"/>
    </location>
</feature>
<gene>
    <name evidence="6" type="ORF">FM996_20690</name>
</gene>
<dbReference type="PANTHER" id="PTHR13285">
    <property type="entry name" value="ACYLTRANSFERASE"/>
    <property type="match status" value="1"/>
</dbReference>
<dbReference type="GO" id="GO:0016020">
    <property type="term" value="C:membrane"/>
    <property type="evidence" value="ECO:0007669"/>
    <property type="project" value="UniProtKB-SubCell"/>
</dbReference>
<feature type="transmembrane region" description="Helical" evidence="5">
    <location>
        <begin position="176"/>
        <end position="194"/>
    </location>
</feature>
<protein>
    <recommendedName>
        <fullName evidence="8">MBOAT family protein</fullName>
    </recommendedName>
</protein>
<dbReference type="AlphaFoldDB" id="A0A549SCY1"/>
<dbReference type="InterPro" id="IPR004299">
    <property type="entry name" value="MBOAT_fam"/>
</dbReference>
<feature type="transmembrane region" description="Helical" evidence="5">
    <location>
        <begin position="214"/>
        <end position="233"/>
    </location>
</feature>
<comment type="caution">
    <text evidence="6">The sequence shown here is derived from an EMBL/GenBank/DDBJ whole genome shotgun (WGS) entry which is preliminary data.</text>
</comment>
<keyword evidence="2 5" id="KW-0812">Transmembrane</keyword>
<feature type="transmembrane region" description="Helical" evidence="5">
    <location>
        <begin position="6"/>
        <end position="27"/>
    </location>
</feature>
<dbReference type="PANTHER" id="PTHR13285:SF18">
    <property type="entry name" value="PROTEIN-CYSTEINE N-PALMITOYLTRANSFERASE RASP"/>
    <property type="match status" value="1"/>
</dbReference>
<comment type="subcellular location">
    <subcellularLocation>
        <location evidence="1">Membrane</location>
        <topology evidence="1">Multi-pass membrane protein</topology>
    </subcellularLocation>
</comment>
<evidence type="ECO:0000256" key="3">
    <source>
        <dbReference type="ARBA" id="ARBA00022989"/>
    </source>
</evidence>
<feature type="transmembrane region" description="Helical" evidence="5">
    <location>
        <begin position="34"/>
        <end position="51"/>
    </location>
</feature>
<feature type="transmembrane region" description="Helical" evidence="5">
    <location>
        <begin position="87"/>
        <end position="114"/>
    </location>
</feature>
<evidence type="ECO:0000313" key="7">
    <source>
        <dbReference type="Proteomes" id="UP000316781"/>
    </source>
</evidence>
<keyword evidence="4 5" id="KW-0472">Membrane</keyword>
<dbReference type="RefSeq" id="WP_142864611.1">
    <property type="nucleotide sequence ID" value="NZ_VJMF01000113.1"/>
</dbReference>
<dbReference type="Pfam" id="PF03062">
    <property type="entry name" value="MBOAT"/>
    <property type="match status" value="1"/>
</dbReference>